<dbReference type="PANTHER" id="PTHR23155">
    <property type="entry name" value="DISEASE RESISTANCE PROTEIN RP"/>
    <property type="match status" value="1"/>
</dbReference>
<dbReference type="Gene3D" id="3.80.10.10">
    <property type="entry name" value="Ribonuclease Inhibitor"/>
    <property type="match status" value="1"/>
</dbReference>
<name>A0A2P6SDB1_ROSCH</name>
<dbReference type="Gene3D" id="1.10.10.10">
    <property type="entry name" value="Winged helix-like DNA-binding domain superfamily/Winged helix DNA-binding domain"/>
    <property type="match status" value="1"/>
</dbReference>
<dbReference type="InterPro" id="IPR058922">
    <property type="entry name" value="WHD_DRP"/>
</dbReference>
<dbReference type="GO" id="GO:0043531">
    <property type="term" value="F:ADP binding"/>
    <property type="evidence" value="ECO:0007669"/>
    <property type="project" value="InterPro"/>
</dbReference>
<organism evidence="8 9">
    <name type="scientific">Rosa chinensis</name>
    <name type="common">China rose</name>
    <dbReference type="NCBI Taxonomy" id="74649"/>
    <lineage>
        <taxon>Eukaryota</taxon>
        <taxon>Viridiplantae</taxon>
        <taxon>Streptophyta</taxon>
        <taxon>Embryophyta</taxon>
        <taxon>Tracheophyta</taxon>
        <taxon>Spermatophyta</taxon>
        <taxon>Magnoliopsida</taxon>
        <taxon>eudicotyledons</taxon>
        <taxon>Gunneridae</taxon>
        <taxon>Pentapetalae</taxon>
        <taxon>rosids</taxon>
        <taxon>fabids</taxon>
        <taxon>Rosales</taxon>
        <taxon>Rosaceae</taxon>
        <taxon>Rosoideae</taxon>
        <taxon>Rosoideae incertae sedis</taxon>
        <taxon>Rosa</taxon>
    </lineage>
</organism>
<dbReference type="Pfam" id="PF23598">
    <property type="entry name" value="LRR_14"/>
    <property type="match status" value="1"/>
</dbReference>
<dbReference type="InterPro" id="IPR041118">
    <property type="entry name" value="Rx_N"/>
</dbReference>
<evidence type="ECO:0000259" key="5">
    <source>
        <dbReference type="Pfam" id="PF18052"/>
    </source>
</evidence>
<dbReference type="PANTHER" id="PTHR23155:SF1193">
    <property type="entry name" value="DISEASE RESISTANCE PROTEIN RPP13-RELATED"/>
    <property type="match status" value="1"/>
</dbReference>
<dbReference type="Gene3D" id="1.20.5.4130">
    <property type="match status" value="1"/>
</dbReference>
<dbReference type="Gene3D" id="1.10.8.430">
    <property type="entry name" value="Helical domain of apoptotic protease-activating factors"/>
    <property type="match status" value="1"/>
</dbReference>
<dbReference type="OrthoDB" id="646178at2759"/>
<dbReference type="Pfam" id="PF18052">
    <property type="entry name" value="Rx_N"/>
    <property type="match status" value="1"/>
</dbReference>
<dbReference type="InterPro" id="IPR027417">
    <property type="entry name" value="P-loop_NTPase"/>
</dbReference>
<dbReference type="Proteomes" id="UP000238479">
    <property type="component" value="Chromosome 1"/>
</dbReference>
<dbReference type="SUPFAM" id="SSF52540">
    <property type="entry name" value="P-loop containing nucleoside triphosphate hydrolases"/>
    <property type="match status" value="1"/>
</dbReference>
<evidence type="ECO:0000313" key="8">
    <source>
        <dbReference type="EMBL" id="PRQ56658.1"/>
    </source>
</evidence>
<dbReference type="InterPro" id="IPR038005">
    <property type="entry name" value="RX-like_CC"/>
</dbReference>
<accession>A0A2P6SDB1</accession>
<feature type="domain" description="Disease resistance R13L4/SHOC-2-like LRR" evidence="7">
    <location>
        <begin position="525"/>
        <end position="846"/>
    </location>
</feature>
<evidence type="ECO:0000256" key="2">
    <source>
        <dbReference type="ARBA" id="ARBA00022741"/>
    </source>
</evidence>
<dbReference type="Pfam" id="PF00931">
    <property type="entry name" value="NB-ARC"/>
    <property type="match status" value="1"/>
</dbReference>
<evidence type="ECO:0000256" key="3">
    <source>
        <dbReference type="ARBA" id="ARBA00022821"/>
    </source>
</evidence>
<protein>
    <submittedName>
        <fullName evidence="8">Putative P-loop containing nucleoside triphosphate hydrolase, leucine-rich repeat domain, L</fullName>
    </submittedName>
</protein>
<evidence type="ECO:0000259" key="6">
    <source>
        <dbReference type="Pfam" id="PF23559"/>
    </source>
</evidence>
<evidence type="ECO:0000259" key="7">
    <source>
        <dbReference type="Pfam" id="PF23598"/>
    </source>
</evidence>
<dbReference type="FunFam" id="1.10.10.10:FF:000322">
    <property type="entry name" value="Probable disease resistance protein At1g63360"/>
    <property type="match status" value="1"/>
</dbReference>
<dbReference type="FunFam" id="3.40.50.300:FF:001091">
    <property type="entry name" value="Probable disease resistance protein At1g61300"/>
    <property type="match status" value="1"/>
</dbReference>
<dbReference type="InterPro" id="IPR042197">
    <property type="entry name" value="Apaf_helical"/>
</dbReference>
<dbReference type="InterPro" id="IPR036388">
    <property type="entry name" value="WH-like_DNA-bd_sf"/>
</dbReference>
<feature type="domain" description="Disease resistance protein winged helix" evidence="6">
    <location>
        <begin position="406"/>
        <end position="476"/>
    </location>
</feature>
<dbReference type="InterPro" id="IPR032675">
    <property type="entry name" value="LRR_dom_sf"/>
</dbReference>
<dbReference type="Gramene" id="PRQ56658">
    <property type="protein sequence ID" value="PRQ56658"/>
    <property type="gene ID" value="RchiOBHm_Chr1g0339701"/>
</dbReference>
<keyword evidence="3" id="KW-0611">Plant defense</keyword>
<evidence type="ECO:0000259" key="4">
    <source>
        <dbReference type="Pfam" id="PF00931"/>
    </source>
</evidence>
<dbReference type="EMBL" id="PDCK01000039">
    <property type="protein sequence ID" value="PRQ56658.1"/>
    <property type="molecule type" value="Genomic_DNA"/>
</dbReference>
<keyword evidence="8" id="KW-0378">Hydrolase</keyword>
<proteinExistence type="predicted"/>
<dbReference type="AlphaFoldDB" id="A0A2P6SDB1"/>
<sequence>MAESILAVVEKLTNLLAEETRLLKGVKDKVETLVKQLNLIEGVVKDADAKQGGNEAYNRWLSQIRDLGYQAVDVIETYRNDSESPGFFSLKVFRLHNLNGEVDKIQSSLKELFEAKAGFGIAPNNPERDEANERRLRSWREPPAIMKEDDYIDLVEDTKVLIALLSSMDPRYGVVSIVGMGGLGKTTLANKLYSHTKLKFDCKVFISVSKDYRKKEILYGILEGICAKKIDRSEKEEEKDLIIKVHDLLKEKTYLVILDDLWEKEDWDNLKEAFPGGMMGSKVMLTTRNREVAKHAGCINPHEPRLLTEDESLELLRKKALPQHAQFPLELEKLGREMVDKCRGLPLAVVVLGGLMSGKSMEEWEILSRNSRWSIMNDVDRVSTILALSYNHLPFHLKLCFQHLGLFPEDFCIPKNELIRLWVAERFLPQQGEDTEEGVAEKCIYELINRSMVLVGMRTSRGRVKAIRIHDVLRDFSISKAKEGNFLEIYSGKGVGSTSRSFKSRRLAVHGTYNDYAFLEKHTPHLRSLHFFNKVDRKIDFVYKNSKLLNVLEVTGTEYHGKQDYKALENLTQLRYLGFRGRTDMLYMPSSIGKLMNLQTLDLRHCVITSAIPDVLWKIRRLRHLLFNSMSVSGNLKLDSLTQLQTLKGVSSGRWARGLVRMSYMRRLGIRLQSRSSPEMLIIFNSVTTLRNLQSLSLRKPYAPHEIAEPFPPLEQLSGCVNLQKLHLIGKIKKLPRADEFPPNLEKLVLEDSMLQKDSIATLEKLPKLKMLELDDGSYVSSELVCSPEGFPQLEVLHLKYLSLKEWTVEQGAIMNLKHLMVHDCKELKQVSEGFKSLITLQDLEISRSPDFEHLIRTDQDLVEFTEKNSIKFVQR</sequence>
<keyword evidence="2" id="KW-0547">Nucleotide-binding</keyword>
<comment type="caution">
    <text evidence="8">The sequence shown here is derived from an EMBL/GenBank/DDBJ whole genome shotgun (WGS) entry which is preliminary data.</text>
</comment>
<dbReference type="GO" id="GO:0098542">
    <property type="term" value="P:defense response to other organism"/>
    <property type="evidence" value="ECO:0007669"/>
    <property type="project" value="TreeGrafter"/>
</dbReference>
<dbReference type="PRINTS" id="PR00364">
    <property type="entry name" value="DISEASERSIST"/>
</dbReference>
<feature type="domain" description="Disease resistance N-terminal" evidence="5">
    <location>
        <begin position="7"/>
        <end position="83"/>
    </location>
</feature>
<feature type="domain" description="NB-ARC" evidence="4">
    <location>
        <begin position="163"/>
        <end position="324"/>
    </location>
</feature>
<dbReference type="OMA" id="NVIWKLV"/>
<dbReference type="InterPro" id="IPR044974">
    <property type="entry name" value="Disease_R_plants"/>
</dbReference>
<evidence type="ECO:0000313" key="9">
    <source>
        <dbReference type="Proteomes" id="UP000238479"/>
    </source>
</evidence>
<dbReference type="CDD" id="cd14798">
    <property type="entry name" value="RX-CC_like"/>
    <property type="match status" value="1"/>
</dbReference>
<gene>
    <name evidence="8" type="ORF">RchiOBHm_Chr1g0339701</name>
</gene>
<dbReference type="InterPro" id="IPR002182">
    <property type="entry name" value="NB-ARC"/>
</dbReference>
<keyword evidence="1" id="KW-0677">Repeat</keyword>
<dbReference type="Gene3D" id="3.40.50.300">
    <property type="entry name" value="P-loop containing nucleotide triphosphate hydrolases"/>
    <property type="match status" value="1"/>
</dbReference>
<dbReference type="InterPro" id="IPR055414">
    <property type="entry name" value="LRR_R13L4/SHOC2-like"/>
</dbReference>
<keyword evidence="9" id="KW-1185">Reference proteome</keyword>
<dbReference type="SUPFAM" id="SSF52058">
    <property type="entry name" value="L domain-like"/>
    <property type="match status" value="1"/>
</dbReference>
<reference evidence="8 9" key="1">
    <citation type="journal article" date="2018" name="Nat. Genet.">
        <title>The Rosa genome provides new insights in the design of modern roses.</title>
        <authorList>
            <person name="Bendahmane M."/>
        </authorList>
    </citation>
    <scope>NUCLEOTIDE SEQUENCE [LARGE SCALE GENOMIC DNA]</scope>
    <source>
        <strain evidence="9">cv. Old Blush</strain>
    </source>
</reference>
<dbReference type="Pfam" id="PF23559">
    <property type="entry name" value="WHD_DRP"/>
    <property type="match status" value="1"/>
</dbReference>
<evidence type="ECO:0000256" key="1">
    <source>
        <dbReference type="ARBA" id="ARBA00022737"/>
    </source>
</evidence>
<dbReference type="GO" id="GO:0016787">
    <property type="term" value="F:hydrolase activity"/>
    <property type="evidence" value="ECO:0007669"/>
    <property type="project" value="UniProtKB-KW"/>
</dbReference>